<dbReference type="PATRIC" id="fig|136857.5.peg.160"/>
<proteinExistence type="predicted"/>
<reference evidence="4 5" key="1">
    <citation type="journal article" date="2015" name="Genome Announc.">
        <title>Complete Genome Sequence of the Type Strain Corynebacterium testudinoris DSM 44614, Recovered from Necrotic Lesions in the Mouth of a Tortoise.</title>
        <authorList>
            <person name="Ruckert C."/>
            <person name="Kriete M."/>
            <person name="Jaenicke S."/>
            <person name="Winkler A."/>
            <person name="Tauch A."/>
        </authorList>
    </citation>
    <scope>NUCLEOTIDE SEQUENCE [LARGE SCALE GENOMIC DNA]</scope>
    <source>
        <strain evidence="4 5">DSM 44614</strain>
    </source>
</reference>
<dbReference type="InterPro" id="IPR036425">
    <property type="entry name" value="MoaB/Mog-like_dom_sf"/>
</dbReference>
<keyword evidence="2" id="KW-0501">Molybdenum cofactor biosynthesis</keyword>
<feature type="domain" description="MoaB/Mog" evidence="3">
    <location>
        <begin position="4"/>
        <end position="147"/>
    </location>
</feature>
<dbReference type="AlphaFoldDB" id="A0A0G3H4I6"/>
<keyword evidence="5" id="KW-1185">Reference proteome</keyword>
<comment type="pathway">
    <text evidence="1">Cofactor biosynthesis; molybdopterin biosynthesis.</text>
</comment>
<protein>
    <submittedName>
        <fullName evidence="4">Molybdopterin biosynthesis enzyme</fullName>
    </submittedName>
</protein>
<dbReference type="Gene3D" id="3.40.980.10">
    <property type="entry name" value="MoaB/Mog-like domain"/>
    <property type="match status" value="1"/>
</dbReference>
<evidence type="ECO:0000256" key="2">
    <source>
        <dbReference type="ARBA" id="ARBA00023150"/>
    </source>
</evidence>
<dbReference type="GO" id="GO:0006777">
    <property type="term" value="P:Mo-molybdopterin cofactor biosynthetic process"/>
    <property type="evidence" value="ECO:0007669"/>
    <property type="project" value="UniProtKB-KW"/>
</dbReference>
<gene>
    <name evidence="4" type="ORF">CTEST_00805</name>
</gene>
<dbReference type="RefSeq" id="WP_047252120.1">
    <property type="nucleotide sequence ID" value="NZ_CP011545.1"/>
</dbReference>
<reference evidence="5" key="2">
    <citation type="submission" date="2015-05" db="EMBL/GenBank/DDBJ databases">
        <title>Complete genome sequence of Corynebacterium testudinoris DSM 44614, recovered from necrotic lesions in the mouth of a tortoise.</title>
        <authorList>
            <person name="Ruckert C."/>
            <person name="Albersmeier A."/>
            <person name="Winkler A."/>
            <person name="Tauch A."/>
        </authorList>
    </citation>
    <scope>NUCLEOTIDE SEQUENCE [LARGE SCALE GENOMIC DNA]</scope>
    <source>
        <strain evidence="5">DSM 44614</strain>
    </source>
</reference>
<dbReference type="PANTHER" id="PTHR43764:SF1">
    <property type="entry name" value="MOLYBDOPTERIN MOLYBDOTRANSFERASE"/>
    <property type="match status" value="1"/>
</dbReference>
<dbReference type="InterPro" id="IPR051920">
    <property type="entry name" value="MPT_Adenylyltrnsfr/MoaC-Rel"/>
</dbReference>
<name>A0A0G3H4I6_9CORY</name>
<dbReference type="Pfam" id="PF00994">
    <property type="entry name" value="MoCF_biosynth"/>
    <property type="match status" value="1"/>
</dbReference>
<dbReference type="EMBL" id="CP011545">
    <property type="protein sequence ID" value="AKK07630.1"/>
    <property type="molecule type" value="Genomic_DNA"/>
</dbReference>
<sequence>MSTGLVVIASTRAAAGIYEDRSGPIAVDFLRRMGLDTPEPLVVADADIPTTLRRILADPPTVLLTSGGTGVTDDDRTVDAVAPFLVRELPGIVQAFWSRGQESTPLAILSRAVAGMTAQGTFVMTLPGSTGGVQDGCAVLEPILPHLLLQLEGNHEH</sequence>
<evidence type="ECO:0000313" key="5">
    <source>
        <dbReference type="Proteomes" id="UP000035540"/>
    </source>
</evidence>
<dbReference type="Proteomes" id="UP000035540">
    <property type="component" value="Chromosome"/>
</dbReference>
<dbReference type="SUPFAM" id="SSF53218">
    <property type="entry name" value="Molybdenum cofactor biosynthesis proteins"/>
    <property type="match status" value="1"/>
</dbReference>
<dbReference type="OrthoDB" id="9794429at2"/>
<organism evidence="4 5">
    <name type="scientific">Corynebacterium testudinoris</name>
    <dbReference type="NCBI Taxonomy" id="136857"/>
    <lineage>
        <taxon>Bacteria</taxon>
        <taxon>Bacillati</taxon>
        <taxon>Actinomycetota</taxon>
        <taxon>Actinomycetes</taxon>
        <taxon>Mycobacteriales</taxon>
        <taxon>Corynebacteriaceae</taxon>
        <taxon>Corynebacterium</taxon>
    </lineage>
</organism>
<dbReference type="InterPro" id="IPR001453">
    <property type="entry name" value="MoaB/Mog_dom"/>
</dbReference>
<accession>A0A0G3H4I6</accession>
<dbReference type="PANTHER" id="PTHR43764">
    <property type="entry name" value="MOLYBDENUM COFACTOR BIOSYNTHESIS"/>
    <property type="match status" value="1"/>
</dbReference>
<evidence type="ECO:0000313" key="4">
    <source>
        <dbReference type="EMBL" id="AKK07630.1"/>
    </source>
</evidence>
<dbReference type="KEGG" id="cted:CTEST_00805"/>
<evidence type="ECO:0000259" key="3">
    <source>
        <dbReference type="SMART" id="SM00852"/>
    </source>
</evidence>
<dbReference type="CDD" id="cd00886">
    <property type="entry name" value="MogA_MoaB"/>
    <property type="match status" value="1"/>
</dbReference>
<dbReference type="SMART" id="SM00852">
    <property type="entry name" value="MoCF_biosynth"/>
    <property type="match status" value="1"/>
</dbReference>
<dbReference type="STRING" id="136857.CTEST_00805"/>
<evidence type="ECO:0000256" key="1">
    <source>
        <dbReference type="ARBA" id="ARBA00005046"/>
    </source>
</evidence>